<dbReference type="Proteomes" id="UP000261640">
    <property type="component" value="Unplaced"/>
</dbReference>
<feature type="region of interest" description="Disordered" evidence="1">
    <location>
        <begin position="1"/>
        <end position="24"/>
    </location>
</feature>
<feature type="compositionally biased region" description="Polar residues" evidence="1">
    <location>
        <begin position="47"/>
        <end position="57"/>
    </location>
</feature>
<evidence type="ECO:0000256" key="1">
    <source>
        <dbReference type="SAM" id="MobiDB-lite"/>
    </source>
</evidence>
<dbReference type="InParanoid" id="A0A7N8XIE9"/>
<keyword evidence="3" id="KW-1185">Reference proteome</keyword>
<protein>
    <submittedName>
        <fullName evidence="2">Uncharacterized protein</fullName>
    </submittedName>
</protein>
<sequence>MITKAVSGPVGDTRTDPQYYAGDTVRSGCGGTSLRTDPEMFRLQDVTKPNTNKQTSGFGAKYRPVPYSDHCSTTN</sequence>
<evidence type="ECO:0000313" key="2">
    <source>
        <dbReference type="Ensembl" id="ENSMAMP00000052906.1"/>
    </source>
</evidence>
<name>A0A7N8XIE9_9TELE</name>
<proteinExistence type="predicted"/>
<dbReference type="Ensembl" id="ENSMAMT00000060715.1">
    <property type="protein sequence ID" value="ENSMAMP00000052906.1"/>
    <property type="gene ID" value="ENSMAMG00000027604.1"/>
</dbReference>
<accession>A0A7N8XIE9</accession>
<dbReference type="AlphaFoldDB" id="A0A7N8XIE9"/>
<evidence type="ECO:0000313" key="3">
    <source>
        <dbReference type="Proteomes" id="UP000261640"/>
    </source>
</evidence>
<reference evidence="2" key="2">
    <citation type="submission" date="2025-09" db="UniProtKB">
        <authorList>
            <consortium name="Ensembl"/>
        </authorList>
    </citation>
    <scope>IDENTIFICATION</scope>
</reference>
<organism evidence="2 3">
    <name type="scientific">Mastacembelus armatus</name>
    <name type="common">zig-zag eel</name>
    <dbReference type="NCBI Taxonomy" id="205130"/>
    <lineage>
        <taxon>Eukaryota</taxon>
        <taxon>Metazoa</taxon>
        <taxon>Chordata</taxon>
        <taxon>Craniata</taxon>
        <taxon>Vertebrata</taxon>
        <taxon>Euteleostomi</taxon>
        <taxon>Actinopterygii</taxon>
        <taxon>Neopterygii</taxon>
        <taxon>Teleostei</taxon>
        <taxon>Neoteleostei</taxon>
        <taxon>Acanthomorphata</taxon>
        <taxon>Anabantaria</taxon>
        <taxon>Synbranchiformes</taxon>
        <taxon>Mastacembelidae</taxon>
        <taxon>Mastacembelus</taxon>
    </lineage>
</organism>
<reference evidence="2" key="1">
    <citation type="submission" date="2025-08" db="UniProtKB">
        <authorList>
            <consortium name="Ensembl"/>
        </authorList>
    </citation>
    <scope>IDENTIFICATION</scope>
</reference>
<feature type="region of interest" description="Disordered" evidence="1">
    <location>
        <begin position="45"/>
        <end position="75"/>
    </location>
</feature>